<organism evidence="2 3">
    <name type="scientific">Vitis vinifera</name>
    <name type="common">Grape</name>
    <dbReference type="NCBI Taxonomy" id="29760"/>
    <lineage>
        <taxon>Eukaryota</taxon>
        <taxon>Viridiplantae</taxon>
        <taxon>Streptophyta</taxon>
        <taxon>Embryophyta</taxon>
        <taxon>Tracheophyta</taxon>
        <taxon>Spermatophyta</taxon>
        <taxon>Magnoliopsida</taxon>
        <taxon>eudicotyledons</taxon>
        <taxon>Gunneridae</taxon>
        <taxon>Pentapetalae</taxon>
        <taxon>rosids</taxon>
        <taxon>Vitales</taxon>
        <taxon>Vitaceae</taxon>
        <taxon>Viteae</taxon>
        <taxon>Vitis</taxon>
    </lineage>
</organism>
<dbReference type="AlphaFoldDB" id="A0A438DV01"/>
<feature type="region of interest" description="Disordered" evidence="1">
    <location>
        <begin position="1"/>
        <end position="36"/>
    </location>
</feature>
<gene>
    <name evidence="2" type="ORF">CK203_102529</name>
</gene>
<sequence length="164" mass="17176">MIHHHPSPYAHGYHGHHGLGGGHHPHGGRGGHKGGHHLHALVQSLQSNIHRGQSVLAMIPHPGPHHPPPPHALGCHGGGAQHGHHGGGHHGHHGGGHHGHQEEDITAIMGTASVIAGYIMDLVEEHMVAPVVAVSAIKVTGVMAVDTTIPIERNTIAILIRFLE</sequence>
<dbReference type="EMBL" id="QGNW01001488">
    <property type="protein sequence ID" value="RVW39335.1"/>
    <property type="molecule type" value="Genomic_DNA"/>
</dbReference>
<protein>
    <submittedName>
        <fullName evidence="2">Uncharacterized protein</fullName>
    </submittedName>
</protein>
<feature type="compositionally biased region" description="Basic residues" evidence="1">
    <location>
        <begin position="82"/>
        <end position="98"/>
    </location>
</feature>
<proteinExistence type="predicted"/>
<evidence type="ECO:0000313" key="2">
    <source>
        <dbReference type="EMBL" id="RVW39335.1"/>
    </source>
</evidence>
<reference evidence="2 3" key="1">
    <citation type="journal article" date="2018" name="PLoS Genet.">
        <title>Population sequencing reveals clonal diversity and ancestral inbreeding in the grapevine cultivar Chardonnay.</title>
        <authorList>
            <person name="Roach M.J."/>
            <person name="Johnson D.L."/>
            <person name="Bohlmann J."/>
            <person name="van Vuuren H.J."/>
            <person name="Jones S.J."/>
            <person name="Pretorius I.S."/>
            <person name="Schmidt S.A."/>
            <person name="Borneman A.R."/>
        </authorList>
    </citation>
    <scope>NUCLEOTIDE SEQUENCE [LARGE SCALE GENOMIC DNA]</scope>
    <source>
        <strain evidence="3">cv. Chardonnay</strain>
        <tissue evidence="2">Leaf</tissue>
    </source>
</reference>
<comment type="caution">
    <text evidence="2">The sequence shown here is derived from an EMBL/GenBank/DDBJ whole genome shotgun (WGS) entry which is preliminary data.</text>
</comment>
<feature type="compositionally biased region" description="Basic residues" evidence="1">
    <location>
        <begin position="13"/>
        <end position="36"/>
    </location>
</feature>
<evidence type="ECO:0000256" key="1">
    <source>
        <dbReference type="SAM" id="MobiDB-lite"/>
    </source>
</evidence>
<accession>A0A438DV01</accession>
<feature type="compositionally biased region" description="Pro residues" evidence="1">
    <location>
        <begin position="61"/>
        <end position="71"/>
    </location>
</feature>
<name>A0A438DV01_VITVI</name>
<feature type="region of interest" description="Disordered" evidence="1">
    <location>
        <begin position="57"/>
        <end position="101"/>
    </location>
</feature>
<evidence type="ECO:0000313" key="3">
    <source>
        <dbReference type="Proteomes" id="UP000288805"/>
    </source>
</evidence>
<dbReference type="Proteomes" id="UP000288805">
    <property type="component" value="Unassembled WGS sequence"/>
</dbReference>